<gene>
    <name evidence="1" type="ORF">CTI12_AA291310</name>
</gene>
<keyword evidence="1" id="KW-0808">Transferase</keyword>
<protein>
    <submittedName>
        <fullName evidence="1">Di-trans-poly-cis-decaprenylcistransferase-like protein</fullName>
    </submittedName>
</protein>
<keyword evidence="2" id="KW-1185">Reference proteome</keyword>
<sequence>MAVSAHNTETYLLICAAYFSSHEIQSAVSYACNGKSGGVQAFANPGLLMKELSINGNGNVIHGDEEVIKVMDLEKHMYMRVVPNSEILVRSPER</sequence>
<comment type="caution">
    <text evidence="1">The sequence shown here is derived from an EMBL/GenBank/DDBJ whole genome shotgun (WGS) entry which is preliminary data.</text>
</comment>
<dbReference type="GO" id="GO:0016765">
    <property type="term" value="F:transferase activity, transferring alkyl or aryl (other than methyl) groups"/>
    <property type="evidence" value="ECO:0007669"/>
    <property type="project" value="InterPro"/>
</dbReference>
<organism evidence="1 2">
    <name type="scientific">Artemisia annua</name>
    <name type="common">Sweet wormwood</name>
    <dbReference type="NCBI Taxonomy" id="35608"/>
    <lineage>
        <taxon>Eukaryota</taxon>
        <taxon>Viridiplantae</taxon>
        <taxon>Streptophyta</taxon>
        <taxon>Embryophyta</taxon>
        <taxon>Tracheophyta</taxon>
        <taxon>Spermatophyta</taxon>
        <taxon>Magnoliopsida</taxon>
        <taxon>eudicotyledons</taxon>
        <taxon>Gunneridae</taxon>
        <taxon>Pentapetalae</taxon>
        <taxon>asterids</taxon>
        <taxon>campanulids</taxon>
        <taxon>Asterales</taxon>
        <taxon>Asteraceae</taxon>
        <taxon>Asteroideae</taxon>
        <taxon>Anthemideae</taxon>
        <taxon>Artemisiinae</taxon>
        <taxon>Artemisia</taxon>
    </lineage>
</organism>
<evidence type="ECO:0000313" key="2">
    <source>
        <dbReference type="Proteomes" id="UP000245207"/>
    </source>
</evidence>
<evidence type="ECO:0000313" key="1">
    <source>
        <dbReference type="EMBL" id="PWA70451.1"/>
    </source>
</evidence>
<reference evidence="1 2" key="1">
    <citation type="journal article" date="2018" name="Mol. Plant">
        <title>The genome of Artemisia annua provides insight into the evolution of Asteraceae family and artemisinin biosynthesis.</title>
        <authorList>
            <person name="Shen Q."/>
            <person name="Zhang L."/>
            <person name="Liao Z."/>
            <person name="Wang S."/>
            <person name="Yan T."/>
            <person name="Shi P."/>
            <person name="Liu M."/>
            <person name="Fu X."/>
            <person name="Pan Q."/>
            <person name="Wang Y."/>
            <person name="Lv Z."/>
            <person name="Lu X."/>
            <person name="Zhang F."/>
            <person name="Jiang W."/>
            <person name="Ma Y."/>
            <person name="Chen M."/>
            <person name="Hao X."/>
            <person name="Li L."/>
            <person name="Tang Y."/>
            <person name="Lv G."/>
            <person name="Zhou Y."/>
            <person name="Sun X."/>
            <person name="Brodelius P.E."/>
            <person name="Rose J.K.C."/>
            <person name="Tang K."/>
        </authorList>
    </citation>
    <scope>NUCLEOTIDE SEQUENCE [LARGE SCALE GENOMIC DNA]</scope>
    <source>
        <strain evidence="2">cv. Huhao1</strain>
        <tissue evidence="1">Leaf</tissue>
    </source>
</reference>
<accession>A0A2U1NAC2</accession>
<dbReference type="OrthoDB" id="4173905at2759"/>
<name>A0A2U1NAC2_ARTAN</name>
<dbReference type="AlphaFoldDB" id="A0A2U1NAC2"/>
<proteinExistence type="predicted"/>
<dbReference type="InterPro" id="IPR036424">
    <property type="entry name" value="UPP_synth-like_sf"/>
</dbReference>
<dbReference type="EMBL" id="PKPP01003238">
    <property type="protein sequence ID" value="PWA70451.1"/>
    <property type="molecule type" value="Genomic_DNA"/>
</dbReference>
<dbReference type="Proteomes" id="UP000245207">
    <property type="component" value="Unassembled WGS sequence"/>
</dbReference>
<dbReference type="STRING" id="35608.A0A2U1NAC2"/>
<dbReference type="Gene3D" id="3.40.1180.10">
    <property type="entry name" value="Decaprenyl diphosphate synthase-like"/>
    <property type="match status" value="1"/>
</dbReference>